<reference evidence="1" key="1">
    <citation type="submission" date="2021-03" db="EMBL/GenBank/DDBJ databases">
        <title>Draft genome sequence of rust myrtle Austropuccinia psidii MF-1, a brazilian biotype.</title>
        <authorList>
            <person name="Quecine M.C."/>
            <person name="Pachon D.M.R."/>
            <person name="Bonatelli M.L."/>
            <person name="Correr F.H."/>
            <person name="Franceschini L.M."/>
            <person name="Leite T.F."/>
            <person name="Margarido G.R.A."/>
            <person name="Almeida C.A."/>
            <person name="Ferrarezi J.A."/>
            <person name="Labate C.A."/>
        </authorList>
    </citation>
    <scope>NUCLEOTIDE SEQUENCE</scope>
    <source>
        <strain evidence="1">MF-1</strain>
    </source>
</reference>
<dbReference type="AlphaFoldDB" id="A0A9Q3BC36"/>
<dbReference type="OrthoDB" id="343623at2759"/>
<name>A0A9Q3BC36_9BASI</name>
<gene>
    <name evidence="1" type="ORF">O181_002077</name>
</gene>
<accession>A0A9Q3BC36</accession>
<sequence>MKNLSSHSFLPSLNYLSGRLSASLFLPFKIPEQLNQSNSIQDPPSKLIPEIIEKTLCLVGLEEIERKVGLVLALNVSENKGNVLLLSGPRYSGKKTVSFCWKFKESTQLTGFEDDSRSFIFYCLFFHTLVSLHQMASSPSSLMALFTPMIKWTGYSRLGTDQD</sequence>
<protein>
    <submittedName>
        <fullName evidence="1">Uncharacterized protein</fullName>
    </submittedName>
</protein>
<keyword evidence="2" id="KW-1185">Reference proteome</keyword>
<organism evidence="1 2">
    <name type="scientific">Austropuccinia psidii MF-1</name>
    <dbReference type="NCBI Taxonomy" id="1389203"/>
    <lineage>
        <taxon>Eukaryota</taxon>
        <taxon>Fungi</taxon>
        <taxon>Dikarya</taxon>
        <taxon>Basidiomycota</taxon>
        <taxon>Pucciniomycotina</taxon>
        <taxon>Pucciniomycetes</taxon>
        <taxon>Pucciniales</taxon>
        <taxon>Sphaerophragmiaceae</taxon>
        <taxon>Austropuccinia</taxon>
    </lineage>
</organism>
<dbReference type="EMBL" id="AVOT02000337">
    <property type="protein sequence ID" value="MBW0462362.1"/>
    <property type="molecule type" value="Genomic_DNA"/>
</dbReference>
<evidence type="ECO:0000313" key="2">
    <source>
        <dbReference type="Proteomes" id="UP000765509"/>
    </source>
</evidence>
<comment type="caution">
    <text evidence="1">The sequence shown here is derived from an EMBL/GenBank/DDBJ whole genome shotgun (WGS) entry which is preliminary data.</text>
</comment>
<proteinExistence type="predicted"/>
<evidence type="ECO:0000313" key="1">
    <source>
        <dbReference type="EMBL" id="MBW0462362.1"/>
    </source>
</evidence>
<dbReference type="Proteomes" id="UP000765509">
    <property type="component" value="Unassembled WGS sequence"/>
</dbReference>